<dbReference type="Proteomes" id="UP001165186">
    <property type="component" value="Unassembled WGS sequence"/>
</dbReference>
<comment type="caution">
    <text evidence="1">The sequence shown here is derived from an EMBL/GenBank/DDBJ whole genome shotgun (WGS) entry which is preliminary data.</text>
</comment>
<protein>
    <submittedName>
        <fullName evidence="1">Phosphatidylethanolamine-binding protein PEBP</fullName>
    </submittedName>
</protein>
<gene>
    <name evidence="1" type="primary">g10110</name>
    <name evidence="1" type="ORF">NpPPO83_00010110</name>
</gene>
<proteinExistence type="predicted"/>
<sequence>MFSAARTRLTTSAAARVLPAASGPKRALSSTSPLVTLLTSLVLLQLLMLCAEAHILPAEQHVLNAAAVTAESILAVRAELIKAEIIPTVIDDFLPYLTLNITWPSNETADLGNTIKPDDLQKAPAIKLDDDPSSSSAEGPCKSNMTYVLAVTDPDAPSRDNPEWSEFCHWIVAGVPISSLDAACADKDTSPQNPGDVHAATQTAAGGLKEIMEYYPPGPPPKTWKHRYVFLAFAPANSTSQQLSLTKPKDRRNWGTGEERHGVRQWAEENGLVPVAANFIYSKNKKQ</sequence>
<organism evidence="1 2">
    <name type="scientific">Neofusicoccum parvum</name>
    <dbReference type="NCBI Taxonomy" id="310453"/>
    <lineage>
        <taxon>Eukaryota</taxon>
        <taxon>Fungi</taxon>
        <taxon>Dikarya</taxon>
        <taxon>Ascomycota</taxon>
        <taxon>Pezizomycotina</taxon>
        <taxon>Dothideomycetes</taxon>
        <taxon>Dothideomycetes incertae sedis</taxon>
        <taxon>Botryosphaeriales</taxon>
        <taxon>Botryosphaeriaceae</taxon>
        <taxon>Neofusicoccum</taxon>
    </lineage>
</organism>
<keyword evidence="2" id="KW-1185">Reference proteome</keyword>
<name>A0ACB5RNZ6_9PEZI</name>
<dbReference type="EMBL" id="BSXG01000002">
    <property type="protein sequence ID" value="GME22243.1"/>
    <property type="molecule type" value="Genomic_DNA"/>
</dbReference>
<evidence type="ECO:0000313" key="2">
    <source>
        <dbReference type="Proteomes" id="UP001165186"/>
    </source>
</evidence>
<accession>A0ACB5RNZ6</accession>
<reference evidence="1" key="1">
    <citation type="submission" date="2024-09" db="EMBL/GenBank/DDBJ databases">
        <title>Draft Genome Sequences of Neofusicoccum parvum.</title>
        <authorList>
            <person name="Ashida A."/>
            <person name="Camagna M."/>
            <person name="Tanaka A."/>
            <person name="Takemoto D."/>
        </authorList>
    </citation>
    <scope>NUCLEOTIDE SEQUENCE</scope>
    <source>
        <strain evidence="1">PPO83</strain>
    </source>
</reference>
<evidence type="ECO:0000313" key="1">
    <source>
        <dbReference type="EMBL" id="GME22243.1"/>
    </source>
</evidence>